<sequence length="62" mass="7042">MLRGFPILFWYATAHSFQGRQGGIELRVGTNKYNKCNGRRRGITMMDLGAGGTGFRYSCYMQ</sequence>
<dbReference type="AlphaFoldDB" id="A9NMD0"/>
<evidence type="ECO:0000313" key="1">
    <source>
        <dbReference type="EMBL" id="ABK21791.1"/>
    </source>
</evidence>
<protein>
    <submittedName>
        <fullName evidence="1">Uncharacterized protein</fullName>
    </submittedName>
</protein>
<proteinExistence type="evidence at transcript level"/>
<name>A9NMD0_PICSI</name>
<dbReference type="EMBL" id="EF082431">
    <property type="protein sequence ID" value="ABK21791.1"/>
    <property type="molecule type" value="mRNA"/>
</dbReference>
<organism evidence="1">
    <name type="scientific">Picea sitchensis</name>
    <name type="common">Sitka spruce</name>
    <name type="synonym">Pinus sitchensis</name>
    <dbReference type="NCBI Taxonomy" id="3332"/>
    <lineage>
        <taxon>Eukaryota</taxon>
        <taxon>Viridiplantae</taxon>
        <taxon>Streptophyta</taxon>
        <taxon>Embryophyta</taxon>
        <taxon>Tracheophyta</taxon>
        <taxon>Spermatophyta</taxon>
        <taxon>Pinopsida</taxon>
        <taxon>Pinidae</taxon>
        <taxon>Conifers I</taxon>
        <taxon>Pinales</taxon>
        <taxon>Pinaceae</taxon>
        <taxon>Picea</taxon>
    </lineage>
</organism>
<accession>A9NMD0</accession>
<reference evidence="1" key="1">
    <citation type="journal article" date="2008" name="BMC Genomics">
        <title>A conifer genomics resource of 200,000 spruce (Picea spp.) ESTs and 6,464 high-quality, sequence-finished full-length cDNAs for Sitka spruce (Picea sitchensis).</title>
        <authorList>
            <person name="Ralph S.G."/>
            <person name="Chun H.J."/>
            <person name="Kolosova N."/>
            <person name="Cooper D."/>
            <person name="Oddy C."/>
            <person name="Ritland C.E."/>
            <person name="Kirkpatrick R."/>
            <person name="Moore R."/>
            <person name="Barber S."/>
            <person name="Holt R.A."/>
            <person name="Jones S.J."/>
            <person name="Marra M.A."/>
            <person name="Douglas C.J."/>
            <person name="Ritland K."/>
            <person name="Bohlmann J."/>
        </authorList>
    </citation>
    <scope>NUCLEOTIDE SEQUENCE</scope>
    <source>
        <tissue evidence="1">Bark</tissue>
    </source>
</reference>